<dbReference type="PANTHER" id="PTHR23155">
    <property type="entry name" value="DISEASE RESISTANCE PROTEIN RP"/>
    <property type="match status" value="1"/>
</dbReference>
<dbReference type="InterPro" id="IPR032675">
    <property type="entry name" value="LRR_dom_sf"/>
</dbReference>
<accession>A0A3B6UC67</accession>
<evidence type="ECO:0000256" key="3">
    <source>
        <dbReference type="ARBA" id="ARBA00022737"/>
    </source>
</evidence>
<dbReference type="Gene3D" id="3.80.10.10">
    <property type="entry name" value="Ribonuclease Inhibitor"/>
    <property type="match status" value="1"/>
</dbReference>
<dbReference type="SUPFAM" id="SSF52058">
    <property type="entry name" value="L domain-like"/>
    <property type="match status" value="1"/>
</dbReference>
<evidence type="ECO:0000256" key="2">
    <source>
        <dbReference type="ARBA" id="ARBA00022614"/>
    </source>
</evidence>
<dbReference type="GeneID" id="123175988"/>
<dbReference type="FunFam" id="3.40.50.300:FF:001091">
    <property type="entry name" value="Probable disease resistance protein At1g61300"/>
    <property type="match status" value="1"/>
</dbReference>
<dbReference type="Pfam" id="PF18052">
    <property type="entry name" value="Rx_N"/>
    <property type="match status" value="1"/>
</dbReference>
<dbReference type="Gramene" id="TraesKAR2A01G0017770.2">
    <property type="protein sequence ID" value="cds.TraesKAR2A01G0017770.2"/>
    <property type="gene ID" value="TraesKAR2A01G0017770"/>
</dbReference>
<dbReference type="PaxDb" id="4565-Traes_2AS_29AE99A14.1"/>
<dbReference type="Gene3D" id="3.40.50.300">
    <property type="entry name" value="P-loop containing nucleotide triphosphate hydrolases"/>
    <property type="match status" value="1"/>
</dbReference>
<dbReference type="Gramene" id="TraesPARA_EIv1.0_0455510.2">
    <property type="protein sequence ID" value="TraesPARA_EIv1.0_0455510.2.CDS"/>
    <property type="gene ID" value="TraesPARA_EIv1.0_0455510"/>
</dbReference>
<dbReference type="Gramene" id="TraesCAD_scaffold_064095_01G000300.1">
    <property type="protein sequence ID" value="TraesCAD_scaffold_064095_01G000300.1"/>
    <property type="gene ID" value="TraesCAD_scaffold_064095_01G000300"/>
</dbReference>
<dbReference type="Gramene" id="TraesROB_scaffold_212125_01G000100.1">
    <property type="protein sequence ID" value="TraesROB_scaffold_212125_01G000100.1"/>
    <property type="gene ID" value="TraesROB_scaffold_212125_01G000100"/>
</dbReference>
<dbReference type="CDD" id="cd14798">
    <property type="entry name" value="RX-CC_like"/>
    <property type="match status" value="1"/>
</dbReference>
<evidence type="ECO:0000256" key="5">
    <source>
        <dbReference type="ARBA" id="ARBA00022821"/>
    </source>
</evidence>
<keyword evidence="2" id="KW-0433">Leucine-rich repeat</keyword>
<dbReference type="Gramene" id="TraesKAR2A01G0017460.1">
    <property type="protein sequence ID" value="cds.TraesKAR2A01G0017460.1"/>
    <property type="gene ID" value="TraesKAR2A01G0017460"/>
</dbReference>
<evidence type="ECO:0000256" key="4">
    <source>
        <dbReference type="ARBA" id="ARBA00022741"/>
    </source>
</evidence>
<dbReference type="Gramene" id="TraesLACUn03G04505620.1">
    <property type="protein sequence ID" value="TraesLACUn03G04505620.1"/>
    <property type="gene ID" value="TraesLACUn03G04505620"/>
</dbReference>
<dbReference type="Proteomes" id="UP000019116">
    <property type="component" value="Chromosome Un"/>
</dbReference>
<dbReference type="InterPro" id="IPR002182">
    <property type="entry name" value="NB-ARC"/>
</dbReference>
<dbReference type="KEGG" id="taes:123175988"/>
<dbReference type="GO" id="GO:0009626">
    <property type="term" value="P:plant-type hypersensitive response"/>
    <property type="evidence" value="ECO:0007669"/>
    <property type="project" value="UniProtKB-ARBA"/>
</dbReference>
<dbReference type="GO" id="GO:0042742">
    <property type="term" value="P:defense response to bacterium"/>
    <property type="evidence" value="ECO:0007669"/>
    <property type="project" value="UniProtKB-ARBA"/>
</dbReference>
<reference evidence="11" key="2">
    <citation type="submission" date="2018-10" db="UniProtKB">
        <authorList>
            <consortium name="EnsemblPlants"/>
        </authorList>
    </citation>
    <scope>IDENTIFICATION</scope>
</reference>
<dbReference type="Gene3D" id="1.10.8.430">
    <property type="entry name" value="Helical domain of apoptotic protease-activating factors"/>
    <property type="match status" value="1"/>
</dbReference>
<proteinExistence type="inferred from homology"/>
<dbReference type="Gramene" id="TraesKAR2A01G0017770.1">
    <property type="protein sequence ID" value="cds.TraesKAR2A01G0017770.1"/>
    <property type="gene ID" value="TraesKAR2A01G0017770"/>
</dbReference>
<protein>
    <recommendedName>
        <fullName evidence="13">NB-ARC domain-containing protein</fullName>
    </recommendedName>
</protein>
<dbReference type="GO" id="GO:0002758">
    <property type="term" value="P:innate immune response-activating signaling pathway"/>
    <property type="evidence" value="ECO:0007669"/>
    <property type="project" value="UniProtKB-ARBA"/>
</dbReference>
<dbReference type="FunFam" id="1.10.8.430:FF:000003">
    <property type="entry name" value="Probable disease resistance protein At5g66910"/>
    <property type="match status" value="1"/>
</dbReference>
<evidence type="ECO:0000259" key="9">
    <source>
        <dbReference type="Pfam" id="PF23559"/>
    </source>
</evidence>
<evidence type="ECO:0008006" key="13">
    <source>
        <dbReference type="Google" id="ProtNLM"/>
    </source>
</evidence>
<dbReference type="FunFam" id="1.10.10.10:FF:000322">
    <property type="entry name" value="Probable disease resistance protein At1g63360"/>
    <property type="match status" value="1"/>
</dbReference>
<evidence type="ECO:0000259" key="7">
    <source>
        <dbReference type="Pfam" id="PF00931"/>
    </source>
</evidence>
<dbReference type="InterPro" id="IPR027417">
    <property type="entry name" value="P-loop_NTPase"/>
</dbReference>
<dbReference type="PANTHER" id="PTHR23155:SF1232">
    <property type="entry name" value="OS09G0270700 PROTEIN"/>
    <property type="match status" value="1"/>
</dbReference>
<evidence type="ECO:0000256" key="6">
    <source>
        <dbReference type="ARBA" id="ARBA00023054"/>
    </source>
</evidence>
<reference evidence="11" key="1">
    <citation type="submission" date="2018-08" db="EMBL/GenBank/DDBJ databases">
        <authorList>
            <person name="Rossello M."/>
        </authorList>
    </citation>
    <scope>NUCLEOTIDE SEQUENCE [LARGE SCALE GENOMIC DNA]</scope>
    <source>
        <strain evidence="11">cv. Chinese Spring</strain>
    </source>
</reference>
<gene>
    <name evidence="11" type="primary">LOC123175988</name>
</gene>
<evidence type="ECO:0000259" key="8">
    <source>
        <dbReference type="Pfam" id="PF18052"/>
    </source>
</evidence>
<organism evidence="11">
    <name type="scientific">Triticum aestivum</name>
    <name type="common">Wheat</name>
    <dbReference type="NCBI Taxonomy" id="4565"/>
    <lineage>
        <taxon>Eukaryota</taxon>
        <taxon>Viridiplantae</taxon>
        <taxon>Streptophyta</taxon>
        <taxon>Embryophyta</taxon>
        <taxon>Tracheophyta</taxon>
        <taxon>Spermatophyta</taxon>
        <taxon>Magnoliopsida</taxon>
        <taxon>Liliopsida</taxon>
        <taxon>Poales</taxon>
        <taxon>Poaceae</taxon>
        <taxon>BOP clade</taxon>
        <taxon>Pooideae</taxon>
        <taxon>Triticodae</taxon>
        <taxon>Triticeae</taxon>
        <taxon>Triticinae</taxon>
        <taxon>Triticum</taxon>
    </lineage>
</organism>
<dbReference type="Gramene" id="TraesWEE_scaffold_015599_01G000600.1">
    <property type="protein sequence ID" value="TraesWEE_scaffold_015599_01G000600.1"/>
    <property type="gene ID" value="TraesWEE_scaffold_015599_01G000600"/>
</dbReference>
<dbReference type="InterPro" id="IPR038005">
    <property type="entry name" value="RX-like_CC"/>
</dbReference>
<dbReference type="GO" id="GO:0043531">
    <property type="term" value="F:ADP binding"/>
    <property type="evidence" value="ECO:0007669"/>
    <property type="project" value="InterPro"/>
</dbReference>
<dbReference type="EnsemblPlants" id="TraesCSU02G177000.1">
    <property type="protein sequence ID" value="TraesCSU02G177000.1"/>
    <property type="gene ID" value="TraesCSU02G177000"/>
</dbReference>
<dbReference type="Gramene" id="TraesLACUn03G04506780.1">
    <property type="protein sequence ID" value="TraesLACUn03G04506780.1"/>
    <property type="gene ID" value="TraesLACUn03G04506780"/>
</dbReference>
<keyword evidence="12" id="KW-1185">Reference proteome</keyword>
<dbReference type="Gene3D" id="1.20.5.4130">
    <property type="match status" value="1"/>
</dbReference>
<evidence type="ECO:0000256" key="1">
    <source>
        <dbReference type="ARBA" id="ARBA00008894"/>
    </source>
</evidence>
<dbReference type="Gramene" id="TraesNORUn03G04781780.1">
    <property type="protein sequence ID" value="TraesNORUn03G04781780.1"/>
    <property type="gene ID" value="TraesNORUn03G04781780"/>
</dbReference>
<comment type="similarity">
    <text evidence="1">Belongs to the disease resistance NB-LRR family.</text>
</comment>
<dbReference type="Gramene" id="TraesCSU02G177000.1">
    <property type="protein sequence ID" value="TraesCSU02G177000.1"/>
    <property type="gene ID" value="TraesCSU02G177000"/>
</dbReference>
<dbReference type="Gramene" id="TraesPARA_EIv1.0_0455510.1">
    <property type="protein sequence ID" value="TraesPARA_EIv1.0_0455510.1.CDS"/>
    <property type="gene ID" value="TraesPARA_EIv1.0_0455510"/>
</dbReference>
<feature type="domain" description="Disease resistance R13L4/SHOC-2-like LRR" evidence="10">
    <location>
        <begin position="556"/>
        <end position="880"/>
    </location>
</feature>
<dbReference type="Pfam" id="PF00931">
    <property type="entry name" value="NB-ARC"/>
    <property type="match status" value="1"/>
</dbReference>
<dbReference type="Gramene" id="TraesCSU03G0241100.1">
    <property type="protein sequence ID" value="TraesCSU03G0241100.1.CDS"/>
    <property type="gene ID" value="TraesCSU03G0241100"/>
</dbReference>
<dbReference type="RefSeq" id="XP_044446356.1">
    <property type="nucleotide sequence ID" value="XM_044590421.1"/>
</dbReference>
<evidence type="ECO:0000313" key="12">
    <source>
        <dbReference type="Proteomes" id="UP000019116"/>
    </source>
</evidence>
<feature type="domain" description="Disease resistance N-terminal" evidence="8">
    <location>
        <begin position="27"/>
        <end position="104"/>
    </location>
</feature>
<evidence type="ECO:0000259" key="10">
    <source>
        <dbReference type="Pfam" id="PF23598"/>
    </source>
</evidence>
<dbReference type="InterPro" id="IPR041118">
    <property type="entry name" value="Rx_N"/>
</dbReference>
<sequence>MADAALLLVTKKIGKAVAAETLSYARPFLEKKSRSIKALPDKMILIKNDLELIRAYLKEVDRKGFTDLVTEIWTGQARKLAYDMEDIVDQFTYVVGKHHLDGAWWSFFTKSQDPFTLDEIATAVKRINKELKRLKECRDWTQPVGGSDVPAKDYNTQQQMYLPGHGYSISDEELIGLDRNRKILMRLLNLNNCSHLQIIAVCGMGGIGKSTLVNNVFRKEASKFECHAWVSVSQSYNMYDIWRSMLKEIYSKEKKEFDAEKMTGAEMQMELKKILETKQYLIVLDDVWTAEVFRELKEVLVDTGMGSRVVITTRIEQVASVADDSYKIKVEPLEEEEAWCLFRRNAFPRTKNHICPLVLQECGKSIVEKCDGLPLALVAIGSTLSHKAQDVAEWKRFYNQLIWELHNNGDLNRVVKILNLSYKYLPDHLKSCFMYCAMFPEDHMIHRKRLIRMWVAEGFIEQRGACSLEDVAEGYLRELVQRGMLQVVKRNSFNRIKCVRMHDLVRELALFQSKRESFGTTYDDSHGVMHLESDSRRMSVLQCKNDIQPSIGQCRLRTFIAFSTSKASSSLFPSESKYLAVLELSGLPIETIPNSIGELFNLKYLGLNKTNVKILPRSTMNLHNLETLSLQDTDCVHLPRGSEKLKKLRHIMMYKFLDKTLTSFKLIEPMEPFDGLCSLKVLQTLRSVRASDVFIAKLSNLCQLRLLSINGVRSIHCAQLCDSLSKMHQLSTLEIVASNEDEVLQLETLTLPNPLRKLIFAGRFSEGTLKSPFFSNHGDALHTIYLYWSQLVDNPLPRLSEFLSLTQIMLTRAYTGQELNFHPGWFPNVKIISLRDLPHVNKIHIHEGTLVLLEELVIRNLVELQDIPTGVEYLKSLKDALFLDMHPNFKRNLPTTKLNHVQRALYTIRSEVA</sequence>
<dbReference type="Gene3D" id="1.10.10.10">
    <property type="entry name" value="Winged helix-like DNA-binding domain superfamily/Winged helix DNA-binding domain"/>
    <property type="match status" value="1"/>
</dbReference>
<dbReference type="Pfam" id="PF23559">
    <property type="entry name" value="WHD_DRP"/>
    <property type="match status" value="1"/>
</dbReference>
<evidence type="ECO:0000313" key="11">
    <source>
        <dbReference type="EnsemblPlants" id="TraesCSU02G177000.1"/>
    </source>
</evidence>
<keyword evidence="6" id="KW-0175">Coiled coil</keyword>
<name>A0A3B6UC67_WHEAT</name>
<dbReference type="OrthoDB" id="646178at2759"/>
<dbReference type="InterPro" id="IPR042197">
    <property type="entry name" value="Apaf_helical"/>
</dbReference>
<keyword evidence="3" id="KW-0677">Repeat</keyword>
<dbReference type="STRING" id="4565.A0A3B6UC67"/>
<keyword evidence="5" id="KW-0611">Plant defense</keyword>
<dbReference type="Gramene" id="TraesKAR2A01G0017460.2">
    <property type="protein sequence ID" value="cds.TraesKAR2A01G0017460.2"/>
    <property type="gene ID" value="TraesKAR2A01G0017460"/>
</dbReference>
<dbReference type="InterPro" id="IPR058922">
    <property type="entry name" value="WHD_DRP"/>
</dbReference>
<dbReference type="PRINTS" id="PR00364">
    <property type="entry name" value="DISEASERSIST"/>
</dbReference>
<dbReference type="Pfam" id="PF23598">
    <property type="entry name" value="LRR_14"/>
    <property type="match status" value="1"/>
</dbReference>
<feature type="domain" description="Disease resistance protein winged helix" evidence="9">
    <location>
        <begin position="438"/>
        <end position="509"/>
    </location>
</feature>
<dbReference type="AlphaFoldDB" id="A0A3B6UC67"/>
<dbReference type="InterPro" id="IPR044974">
    <property type="entry name" value="Disease_R_plants"/>
</dbReference>
<dbReference type="InterPro" id="IPR055414">
    <property type="entry name" value="LRR_R13L4/SHOC2-like"/>
</dbReference>
<dbReference type="SMR" id="A0A3B6UC67"/>
<dbReference type="InterPro" id="IPR036388">
    <property type="entry name" value="WH-like_DNA-bd_sf"/>
</dbReference>
<feature type="domain" description="NB-ARC" evidence="7">
    <location>
        <begin position="184"/>
        <end position="350"/>
    </location>
</feature>
<dbReference type="SUPFAM" id="SSF52540">
    <property type="entry name" value="P-loop containing nucleoside triphosphate hydrolases"/>
    <property type="match status" value="1"/>
</dbReference>
<dbReference type="Gramene" id="TraesCLE_scaffold_014289_01G000500.1">
    <property type="protein sequence ID" value="TraesCLE_scaffold_014289_01G000500.1"/>
    <property type="gene ID" value="TraesCLE_scaffold_014289_01G000500"/>
</dbReference>
<keyword evidence="4" id="KW-0547">Nucleotide-binding</keyword>